<evidence type="ECO:0000256" key="1">
    <source>
        <dbReference type="SAM" id="MobiDB-lite"/>
    </source>
</evidence>
<organism evidence="2 3">
    <name type="scientific">Psychroflexus aurantiacus</name>
    <dbReference type="NCBI Taxonomy" id="2709310"/>
    <lineage>
        <taxon>Bacteria</taxon>
        <taxon>Pseudomonadati</taxon>
        <taxon>Bacteroidota</taxon>
        <taxon>Flavobacteriia</taxon>
        <taxon>Flavobacteriales</taxon>
        <taxon>Flavobacteriaceae</taxon>
        <taxon>Psychroflexus</taxon>
    </lineage>
</organism>
<evidence type="ECO:0000313" key="2">
    <source>
        <dbReference type="EMBL" id="NEV93025.1"/>
    </source>
</evidence>
<feature type="region of interest" description="Disordered" evidence="1">
    <location>
        <begin position="511"/>
        <end position="537"/>
    </location>
</feature>
<comment type="caution">
    <text evidence="2">The sequence shown here is derived from an EMBL/GenBank/DDBJ whole genome shotgun (WGS) entry which is preliminary data.</text>
</comment>
<feature type="compositionally biased region" description="Polar residues" evidence="1">
    <location>
        <begin position="517"/>
        <end position="533"/>
    </location>
</feature>
<dbReference type="AlphaFoldDB" id="A0A6B3R2R4"/>
<dbReference type="EMBL" id="JAAIKD010000001">
    <property type="protein sequence ID" value="NEV93025.1"/>
    <property type="molecule type" value="Genomic_DNA"/>
</dbReference>
<protein>
    <submittedName>
        <fullName evidence="2">Uncharacterized protein</fullName>
    </submittedName>
</protein>
<name>A0A6B3R2R4_9FLAO</name>
<proteinExistence type="predicted"/>
<evidence type="ECO:0000313" key="3">
    <source>
        <dbReference type="Proteomes" id="UP000478505"/>
    </source>
</evidence>
<accession>A0A6B3R2R4</accession>
<keyword evidence="3" id="KW-1185">Reference proteome</keyword>
<sequence>MNALKNQSLIILFLFFSFLGYAEQESTVLIARNNGFTGSGAPAHIFVDYDYLGKLKNKNYIEYKTNKSELNIAVVSNLGSKKAISVSLEPQQTKYINVNLSKLYFLEDATEDEELRSEVLDKVNSKERLAVSASDKKKYLSRHKDKLQKAYASLNSSETAEMEEGNTGIFKMIAGEITKKQPETNSINEASAAEVTTWATESKTEENGTPVDSVSVADIYKNYLAYIDPNNQLSSLKSMTKIDVAASGVKTNGMEMSNNYVNLNFVSLEGKIVGIMKMESMSTKTVFDGNSGYTKMSNGYETQLTPEQAKLFKQGTKGLILEQTIPEDASVSLKEFDGKQVYSVSYTSDLNGQKTSTEDFYDISSFQKLATKSNMTGSGINTSTTMLFKDYKDFNGILQPQLVLSQMSSTGTNINTTISVQSQMDYKFNETFDQYANQPLGSIASSLASIPSGTVSFDESSFTNIASVGSAGNRDSAAIASALEDVEDLTESEVFNSLNKREQALQLMLRKKKESGSPGTSGFSVNTAPTVESSGERERISKMDAAIAGKLKYRRSSLYTMMVDDNTREHYDVIKDAFGNTELSEKFNQHNIGPYLIPAHGLSGEKDQTLLIEDYLNANNVAKNLVAKWFNRDEKGHFNMDLIAERGQYNASDLDIKIAQSSIRGKAILSDAGRELLRNTFVVVYDYKYTNKEEQANKRRGFLDAVTTVASFIPGAEDVVTVSTLATAASDVVGKGYFVRTTSYLYRLVWNEEVAQEFYTTLWTDETSEDPSKRDAFDTTDLFKLEYVGSEVSRNNLQSTIFTSKSNEELIEIATIKAVDKNIGKLQRSYEQFRVKTPLLSAEPIAAKIGLKEGLERNDKFEVLEQVLNEDGTTSYERVATIRVDNRNIWDNTYLSEEAGASSEKEYTLFKGNSNKLASGMLIRQLK</sequence>
<reference evidence="2 3" key="1">
    <citation type="submission" date="2020-02" db="EMBL/GenBank/DDBJ databases">
        <title>Flavobacteriaceae Psychroflexus bacterium YR1-1, complete genome.</title>
        <authorList>
            <person name="Li Y."/>
            <person name="Wu S."/>
        </authorList>
    </citation>
    <scope>NUCLEOTIDE SEQUENCE [LARGE SCALE GENOMIC DNA]</scope>
    <source>
        <strain evidence="2 3">YR1-1</strain>
    </source>
</reference>
<gene>
    <name evidence="2" type="ORF">G3567_02545</name>
</gene>
<dbReference type="Proteomes" id="UP000478505">
    <property type="component" value="Unassembled WGS sequence"/>
</dbReference>
<dbReference type="RefSeq" id="WP_164003746.1">
    <property type="nucleotide sequence ID" value="NZ_JAAIKD010000001.1"/>
</dbReference>